<evidence type="ECO:0000256" key="11">
    <source>
        <dbReference type="SAM" id="MobiDB-lite"/>
    </source>
</evidence>
<keyword evidence="7 12" id="KW-1133">Transmembrane helix</keyword>
<sequence>MARRVLSARRGDRRRHGAGNTGATLIESLAALAITAMLAAASYPSYRDALERQQVRVAADLLAASIETARAFALARRGNVLLSPRQGFPDFSRGWRIVAGEANEPNEPNEPNEANEIGEAPALSVVTLGAGCLRVALRATDGSHALRLAPVGYSRSERGGFYAATFTLRCGHAQRQVRLGALGRLRICTPGQDTDCDSRTDAGP</sequence>
<evidence type="ECO:0000313" key="15">
    <source>
        <dbReference type="Proteomes" id="UP000542973"/>
    </source>
</evidence>
<dbReference type="InterPro" id="IPR045584">
    <property type="entry name" value="Pilin-like"/>
</dbReference>
<dbReference type="Proteomes" id="UP000542973">
    <property type="component" value="Unassembled WGS sequence"/>
</dbReference>
<protein>
    <recommendedName>
        <fullName evidence="2">Type II secretion system protein H</fullName>
    </recommendedName>
    <alternativeName>
        <fullName evidence="10">General secretion pathway protein H</fullName>
    </alternativeName>
</protein>
<feature type="domain" description="General secretion pathway GspH" evidence="13">
    <location>
        <begin position="58"/>
        <end position="183"/>
    </location>
</feature>
<keyword evidence="3" id="KW-1003">Cell membrane</keyword>
<dbReference type="Gene3D" id="3.55.40.10">
    <property type="entry name" value="minor pseudopilin epsh domain"/>
    <property type="match status" value="1"/>
</dbReference>
<evidence type="ECO:0000256" key="1">
    <source>
        <dbReference type="ARBA" id="ARBA00004377"/>
    </source>
</evidence>
<proteinExistence type="inferred from homology"/>
<evidence type="ECO:0000256" key="8">
    <source>
        <dbReference type="ARBA" id="ARBA00023136"/>
    </source>
</evidence>
<comment type="subcellular location">
    <subcellularLocation>
        <location evidence="1">Cell inner membrane</location>
        <topology evidence="1">Single-pass membrane protein</topology>
    </subcellularLocation>
</comment>
<evidence type="ECO:0000256" key="4">
    <source>
        <dbReference type="ARBA" id="ARBA00022481"/>
    </source>
</evidence>
<feature type="region of interest" description="Disordered" evidence="11">
    <location>
        <begin position="1"/>
        <end position="20"/>
    </location>
</feature>
<dbReference type="RefSeq" id="WP_082371400.1">
    <property type="nucleotide sequence ID" value="NZ_BAAAEB010000007.1"/>
</dbReference>
<organism evidence="14 15">
    <name type="scientific">Cupriavidus gilardii</name>
    <dbReference type="NCBI Taxonomy" id="82541"/>
    <lineage>
        <taxon>Bacteria</taxon>
        <taxon>Pseudomonadati</taxon>
        <taxon>Pseudomonadota</taxon>
        <taxon>Betaproteobacteria</taxon>
        <taxon>Burkholderiales</taxon>
        <taxon>Burkholderiaceae</taxon>
        <taxon>Cupriavidus</taxon>
    </lineage>
</organism>
<dbReference type="GO" id="GO:0015628">
    <property type="term" value="P:protein secretion by the type II secretion system"/>
    <property type="evidence" value="ECO:0007669"/>
    <property type="project" value="InterPro"/>
</dbReference>
<dbReference type="Pfam" id="PF12019">
    <property type="entry name" value="GspH"/>
    <property type="match status" value="1"/>
</dbReference>
<feature type="transmembrane region" description="Helical" evidence="12">
    <location>
        <begin position="21"/>
        <end position="43"/>
    </location>
</feature>
<gene>
    <name evidence="14" type="ORF">HLB16_02525</name>
</gene>
<evidence type="ECO:0000256" key="9">
    <source>
        <dbReference type="ARBA" id="ARBA00025772"/>
    </source>
</evidence>
<keyword evidence="6 12" id="KW-0812">Transmembrane</keyword>
<evidence type="ECO:0000259" key="13">
    <source>
        <dbReference type="Pfam" id="PF12019"/>
    </source>
</evidence>
<accession>A0A849B5E5</accession>
<evidence type="ECO:0000256" key="2">
    <source>
        <dbReference type="ARBA" id="ARBA00021549"/>
    </source>
</evidence>
<dbReference type="AlphaFoldDB" id="A0A849B5E5"/>
<keyword evidence="5" id="KW-0997">Cell inner membrane</keyword>
<evidence type="ECO:0000256" key="5">
    <source>
        <dbReference type="ARBA" id="ARBA00022519"/>
    </source>
</evidence>
<evidence type="ECO:0000256" key="3">
    <source>
        <dbReference type="ARBA" id="ARBA00022475"/>
    </source>
</evidence>
<feature type="compositionally biased region" description="Basic residues" evidence="11">
    <location>
        <begin position="1"/>
        <end position="17"/>
    </location>
</feature>
<evidence type="ECO:0000256" key="6">
    <source>
        <dbReference type="ARBA" id="ARBA00022692"/>
    </source>
</evidence>
<dbReference type="EMBL" id="JABEMD010000002">
    <property type="protein sequence ID" value="NNH09756.1"/>
    <property type="molecule type" value="Genomic_DNA"/>
</dbReference>
<dbReference type="InterPro" id="IPR022346">
    <property type="entry name" value="T2SS_GspH"/>
</dbReference>
<dbReference type="GO" id="GO:0015627">
    <property type="term" value="C:type II protein secretion system complex"/>
    <property type="evidence" value="ECO:0007669"/>
    <property type="project" value="InterPro"/>
</dbReference>
<dbReference type="SUPFAM" id="SSF54523">
    <property type="entry name" value="Pili subunits"/>
    <property type="match status" value="1"/>
</dbReference>
<dbReference type="GO" id="GO:0005886">
    <property type="term" value="C:plasma membrane"/>
    <property type="evidence" value="ECO:0007669"/>
    <property type="project" value="UniProtKB-SubCell"/>
</dbReference>
<keyword evidence="4" id="KW-0488">Methylation</keyword>
<evidence type="ECO:0000256" key="7">
    <source>
        <dbReference type="ARBA" id="ARBA00022989"/>
    </source>
</evidence>
<evidence type="ECO:0000256" key="12">
    <source>
        <dbReference type="SAM" id="Phobius"/>
    </source>
</evidence>
<keyword evidence="8 12" id="KW-0472">Membrane</keyword>
<evidence type="ECO:0000313" key="14">
    <source>
        <dbReference type="EMBL" id="NNH09756.1"/>
    </source>
</evidence>
<comment type="similarity">
    <text evidence="9">Belongs to the GSP H family.</text>
</comment>
<name>A0A849B5E5_9BURK</name>
<comment type="caution">
    <text evidence="14">The sequence shown here is derived from an EMBL/GenBank/DDBJ whole genome shotgun (WGS) entry which is preliminary data.</text>
</comment>
<reference evidence="14 15" key="1">
    <citation type="submission" date="2020-05" db="EMBL/GenBank/DDBJ databases">
        <title>MicrobeNet Type strains.</title>
        <authorList>
            <person name="Nicholson A.C."/>
        </authorList>
    </citation>
    <scope>NUCLEOTIDE SEQUENCE [LARGE SCALE GENOMIC DNA]</scope>
    <source>
        <strain evidence="14 15">ATCC 700815</strain>
    </source>
</reference>
<evidence type="ECO:0000256" key="10">
    <source>
        <dbReference type="ARBA" id="ARBA00030775"/>
    </source>
</evidence>